<dbReference type="InterPro" id="IPR050188">
    <property type="entry name" value="RluA_PseudoU_synthase"/>
</dbReference>
<dbReference type="NCBIfam" id="NF008385">
    <property type="entry name" value="PRK11180.1"/>
    <property type="match status" value="1"/>
</dbReference>
<dbReference type="NCBIfam" id="TIGR00005">
    <property type="entry name" value="rluA_subfam"/>
    <property type="match status" value="1"/>
</dbReference>
<dbReference type="CDD" id="cd00165">
    <property type="entry name" value="S4"/>
    <property type="match status" value="1"/>
</dbReference>
<dbReference type="InterPro" id="IPR006145">
    <property type="entry name" value="PsdUridine_synth_RsuA/RluA"/>
</dbReference>
<keyword evidence="2 7" id="KW-0694">RNA-binding</keyword>
<dbReference type="PANTHER" id="PTHR21600">
    <property type="entry name" value="MITOCHONDRIAL RNA PSEUDOURIDINE SYNTHASE"/>
    <property type="match status" value="1"/>
</dbReference>
<dbReference type="FunFam" id="3.30.2350.10:FF:000006">
    <property type="entry name" value="Pseudouridine synthase"/>
    <property type="match status" value="1"/>
</dbReference>
<comment type="function">
    <text evidence="5">Responsible for synthesis of pseudouridine from uracil at positions 1911, 1915 and 1917 in 23S ribosomal RNA.</text>
</comment>
<evidence type="ECO:0000256" key="5">
    <source>
        <dbReference type="ARBA" id="ARBA00056072"/>
    </source>
</evidence>
<organism evidence="10 11">
    <name type="scientific">Methylomarinovum tepidoasis</name>
    <dbReference type="NCBI Taxonomy" id="2840183"/>
    <lineage>
        <taxon>Bacteria</taxon>
        <taxon>Pseudomonadati</taxon>
        <taxon>Pseudomonadota</taxon>
        <taxon>Gammaproteobacteria</taxon>
        <taxon>Methylococcales</taxon>
        <taxon>Methylothermaceae</taxon>
        <taxon>Methylomarinovum</taxon>
    </lineage>
</organism>
<evidence type="ECO:0000256" key="3">
    <source>
        <dbReference type="ARBA" id="ARBA00023235"/>
    </source>
</evidence>
<dbReference type="Gene3D" id="3.10.290.10">
    <property type="entry name" value="RNA-binding S4 domain"/>
    <property type="match status" value="1"/>
</dbReference>
<comment type="catalytic activity">
    <reaction evidence="8">
        <text>a uridine in RNA = a pseudouridine in RNA</text>
        <dbReference type="Rhea" id="RHEA:48348"/>
        <dbReference type="Rhea" id="RHEA-COMP:12068"/>
        <dbReference type="Rhea" id="RHEA-COMP:12069"/>
        <dbReference type="ChEBI" id="CHEBI:65314"/>
        <dbReference type="ChEBI" id="CHEBI:65315"/>
    </reaction>
</comment>
<evidence type="ECO:0000256" key="4">
    <source>
        <dbReference type="ARBA" id="ARBA00036882"/>
    </source>
</evidence>
<dbReference type="Gene3D" id="3.30.2350.10">
    <property type="entry name" value="Pseudouridine synthase"/>
    <property type="match status" value="1"/>
</dbReference>
<keyword evidence="3 8" id="KW-0413">Isomerase</keyword>
<feature type="domain" description="RNA-binding S4" evidence="9">
    <location>
        <begin position="16"/>
        <end position="71"/>
    </location>
</feature>
<protein>
    <recommendedName>
        <fullName evidence="8">Pseudouridine synthase</fullName>
        <ecNumber evidence="8">5.4.99.-</ecNumber>
    </recommendedName>
</protein>
<dbReference type="EMBL" id="AP024718">
    <property type="protein sequence ID" value="BCX88634.1"/>
    <property type="molecule type" value="Genomic_DNA"/>
</dbReference>
<dbReference type="GO" id="GO:0000455">
    <property type="term" value="P:enzyme-directed rRNA pseudouridine synthesis"/>
    <property type="evidence" value="ECO:0007669"/>
    <property type="project" value="UniProtKB-ARBA"/>
</dbReference>
<dbReference type="Pfam" id="PF01479">
    <property type="entry name" value="S4"/>
    <property type="match status" value="1"/>
</dbReference>
<dbReference type="InterPro" id="IPR036986">
    <property type="entry name" value="S4_RNA-bd_sf"/>
</dbReference>
<feature type="active site" evidence="6">
    <location>
        <position position="136"/>
    </location>
</feature>
<accession>A0AAU9CWV4</accession>
<gene>
    <name evidence="10" type="ORF">MIN45_P1003</name>
</gene>
<dbReference type="GO" id="GO:0160140">
    <property type="term" value="F:23S rRNA pseudouridine(1911/1915/1917) synthase activity"/>
    <property type="evidence" value="ECO:0007669"/>
    <property type="project" value="UniProtKB-EC"/>
</dbReference>
<comment type="similarity">
    <text evidence="1 8">Belongs to the pseudouridine synthase RluA family.</text>
</comment>
<proteinExistence type="inferred from homology"/>
<evidence type="ECO:0000259" key="9">
    <source>
        <dbReference type="SMART" id="SM00363"/>
    </source>
</evidence>
<dbReference type="SUPFAM" id="SSF55120">
    <property type="entry name" value="Pseudouridine synthase"/>
    <property type="match status" value="1"/>
</dbReference>
<evidence type="ECO:0000256" key="7">
    <source>
        <dbReference type="PROSITE-ProRule" id="PRU00182"/>
    </source>
</evidence>
<dbReference type="KEGG" id="meiy:MIN45_P1003"/>
<dbReference type="Pfam" id="PF00849">
    <property type="entry name" value="PseudoU_synth_2"/>
    <property type="match status" value="1"/>
</dbReference>
<evidence type="ECO:0000256" key="1">
    <source>
        <dbReference type="ARBA" id="ARBA00010876"/>
    </source>
</evidence>
<dbReference type="Proteomes" id="UP001321450">
    <property type="component" value="Chromosome"/>
</dbReference>
<dbReference type="RefSeq" id="WP_286293840.1">
    <property type="nucleotide sequence ID" value="NZ_AP024718.1"/>
</dbReference>
<dbReference type="CDD" id="cd02869">
    <property type="entry name" value="PseudoU_synth_RluA_like"/>
    <property type="match status" value="1"/>
</dbReference>
<dbReference type="SMART" id="SM00363">
    <property type="entry name" value="S4"/>
    <property type="match status" value="1"/>
</dbReference>
<dbReference type="AlphaFoldDB" id="A0AAU9CWV4"/>
<dbReference type="PROSITE" id="PS01129">
    <property type="entry name" value="PSI_RLU"/>
    <property type="match status" value="1"/>
</dbReference>
<evidence type="ECO:0000313" key="10">
    <source>
        <dbReference type="EMBL" id="BCX88634.1"/>
    </source>
</evidence>
<keyword evidence="11" id="KW-1185">Reference proteome</keyword>
<evidence type="ECO:0000313" key="11">
    <source>
        <dbReference type="Proteomes" id="UP001321450"/>
    </source>
</evidence>
<dbReference type="SUPFAM" id="SSF55174">
    <property type="entry name" value="Alpha-L RNA-binding motif"/>
    <property type="match status" value="1"/>
</dbReference>
<sequence length="330" mass="36483">MTTPLTRTASEELAGLRLDQALARLFPDYSRSCLKRWIEAGRVTVDGATKRPRDRLAGGETIELCPAAEIQAQDLPQDIPLDIVFEDDDLIVLDKPAGLVVHPAAGHHDGTLVNALLHHAPELAELPRAGIVHRLDKDTTGLMVVAKSLRAHTSLVAQLQARSVKRRYLALAQGWVTAGGTVNAPIGRHPLDRKRFAVTPTGKEAITHYRIAERFPHHTLLRVSLETGRTHQIRVHMAHLRHPLVGDPLYGRLRLPPGASEALIQTLRDFRRQALHAEKLTLIHPATNREMGWKAPLPDDFAALLEALRHAYAGGDEDDGDGWEVTWPPD</sequence>
<dbReference type="EC" id="5.4.99.-" evidence="8"/>
<comment type="catalytic activity">
    <reaction evidence="4">
        <text>uridine(1911/1915/1917) in 23S rRNA = pseudouridine(1911/1915/1917) in 23S rRNA</text>
        <dbReference type="Rhea" id="RHEA:42524"/>
        <dbReference type="Rhea" id="RHEA-COMP:10097"/>
        <dbReference type="Rhea" id="RHEA-COMP:10098"/>
        <dbReference type="ChEBI" id="CHEBI:65314"/>
        <dbReference type="ChEBI" id="CHEBI:65315"/>
        <dbReference type="EC" id="5.4.99.23"/>
    </reaction>
</comment>
<dbReference type="InterPro" id="IPR020103">
    <property type="entry name" value="PsdUridine_synth_cat_dom_sf"/>
</dbReference>
<evidence type="ECO:0000256" key="8">
    <source>
        <dbReference type="RuleBase" id="RU362028"/>
    </source>
</evidence>
<dbReference type="InterPro" id="IPR006224">
    <property type="entry name" value="PsdUridine_synth_RluA-like_CS"/>
</dbReference>
<evidence type="ECO:0000256" key="2">
    <source>
        <dbReference type="ARBA" id="ARBA00022884"/>
    </source>
</evidence>
<dbReference type="InterPro" id="IPR006225">
    <property type="entry name" value="PsdUridine_synth_RluC/D"/>
</dbReference>
<name>A0AAU9CWV4_9GAMM</name>
<reference evidence="11" key="1">
    <citation type="journal article" date="2024" name="Int. J. Syst. Evol. Microbiol.">
        <title>Methylomarinovum tepidoasis sp. nov., a moderately thermophilic methanotroph of the family Methylothermaceae isolated from a deep-sea hydrothermal field.</title>
        <authorList>
            <person name="Hirayama H."/>
            <person name="Takaki Y."/>
            <person name="Abe M."/>
            <person name="Miyazaki M."/>
            <person name="Uematsu K."/>
            <person name="Matsui Y."/>
            <person name="Takai K."/>
        </authorList>
    </citation>
    <scope>NUCLEOTIDE SEQUENCE [LARGE SCALE GENOMIC DNA]</scope>
    <source>
        <strain evidence="11">IN45</strain>
    </source>
</reference>
<evidence type="ECO:0000256" key="6">
    <source>
        <dbReference type="PIRSR" id="PIRSR606225-1"/>
    </source>
</evidence>
<dbReference type="InterPro" id="IPR002942">
    <property type="entry name" value="S4_RNA-bd"/>
</dbReference>
<dbReference type="PROSITE" id="PS50889">
    <property type="entry name" value="S4"/>
    <property type="match status" value="1"/>
</dbReference>
<dbReference type="PANTHER" id="PTHR21600:SF44">
    <property type="entry name" value="RIBOSOMAL LARGE SUBUNIT PSEUDOURIDINE SYNTHASE D"/>
    <property type="match status" value="1"/>
</dbReference>
<dbReference type="GO" id="GO:0003723">
    <property type="term" value="F:RNA binding"/>
    <property type="evidence" value="ECO:0007669"/>
    <property type="project" value="UniProtKB-KW"/>
</dbReference>